<dbReference type="InterPro" id="IPR053142">
    <property type="entry name" value="PchR_regulatory_protein"/>
</dbReference>
<dbReference type="PROSITE" id="PS01124">
    <property type="entry name" value="HTH_ARAC_FAMILY_2"/>
    <property type="match status" value="1"/>
</dbReference>
<dbReference type="Gene3D" id="1.10.10.60">
    <property type="entry name" value="Homeodomain-like"/>
    <property type="match status" value="1"/>
</dbReference>
<dbReference type="PANTHER" id="PTHR47893:SF1">
    <property type="entry name" value="REGULATORY PROTEIN PCHR"/>
    <property type="match status" value="1"/>
</dbReference>
<evidence type="ECO:0000259" key="3">
    <source>
        <dbReference type="PROSITE" id="PS01124"/>
    </source>
</evidence>
<dbReference type="AlphaFoldDB" id="A0A3N4M6W0"/>
<keyword evidence="2" id="KW-0804">Transcription</keyword>
<dbReference type="GO" id="GO:0043565">
    <property type="term" value="F:sequence-specific DNA binding"/>
    <property type="evidence" value="ECO:0007669"/>
    <property type="project" value="InterPro"/>
</dbReference>
<dbReference type="SUPFAM" id="SSF46689">
    <property type="entry name" value="Homeodomain-like"/>
    <property type="match status" value="2"/>
</dbReference>
<name>A0A3N4M6W0_9BACT</name>
<dbReference type="GO" id="GO:0003700">
    <property type="term" value="F:DNA-binding transcription factor activity"/>
    <property type="evidence" value="ECO:0007669"/>
    <property type="project" value="InterPro"/>
</dbReference>
<feature type="domain" description="HTH araC/xylS-type" evidence="3">
    <location>
        <begin position="229"/>
        <end position="327"/>
    </location>
</feature>
<comment type="caution">
    <text evidence="4">The sequence shown here is derived from an EMBL/GenBank/DDBJ whole genome shotgun (WGS) entry which is preliminary data.</text>
</comment>
<dbReference type="EMBL" id="RMBX01000012">
    <property type="protein sequence ID" value="RPD39164.1"/>
    <property type="molecule type" value="Genomic_DNA"/>
</dbReference>
<gene>
    <name evidence="4" type="ORF">EG028_21370</name>
</gene>
<proteinExistence type="predicted"/>
<evidence type="ECO:0000313" key="4">
    <source>
        <dbReference type="EMBL" id="RPD39164.1"/>
    </source>
</evidence>
<reference evidence="5" key="1">
    <citation type="submission" date="2018-11" db="EMBL/GenBank/DDBJ databases">
        <title>Chitinophaga lutea sp.nov., isolate from arsenic contaminated soil.</title>
        <authorList>
            <person name="Zong Y."/>
        </authorList>
    </citation>
    <scope>NUCLEOTIDE SEQUENCE [LARGE SCALE GENOMIC DNA]</scope>
    <source>
        <strain evidence="5">YLT18</strain>
    </source>
</reference>
<keyword evidence="1" id="KW-0805">Transcription regulation</keyword>
<dbReference type="Pfam" id="PF12833">
    <property type="entry name" value="HTH_18"/>
    <property type="match status" value="1"/>
</dbReference>
<evidence type="ECO:0000313" key="5">
    <source>
        <dbReference type="Proteomes" id="UP000279089"/>
    </source>
</evidence>
<dbReference type="OrthoDB" id="2666928at2"/>
<protein>
    <submittedName>
        <fullName evidence="4">AraC family transcriptional regulator</fullName>
    </submittedName>
</protein>
<keyword evidence="5" id="KW-1185">Reference proteome</keyword>
<dbReference type="SMART" id="SM00342">
    <property type="entry name" value="HTH_ARAC"/>
    <property type="match status" value="1"/>
</dbReference>
<dbReference type="InterPro" id="IPR009057">
    <property type="entry name" value="Homeodomain-like_sf"/>
</dbReference>
<dbReference type="RefSeq" id="WP_120518313.1">
    <property type="nucleotide sequence ID" value="NZ_QXZY01000012.1"/>
</dbReference>
<organism evidence="4 5">
    <name type="scientific">Chitinophaga barathri</name>
    <dbReference type="NCBI Taxonomy" id="1647451"/>
    <lineage>
        <taxon>Bacteria</taxon>
        <taxon>Pseudomonadati</taxon>
        <taxon>Bacteroidota</taxon>
        <taxon>Chitinophagia</taxon>
        <taxon>Chitinophagales</taxon>
        <taxon>Chitinophagaceae</taxon>
        <taxon>Chitinophaga</taxon>
    </lineage>
</organism>
<dbReference type="InterPro" id="IPR018060">
    <property type="entry name" value="HTH_AraC"/>
</dbReference>
<sequence length="329" mass="38040">MHTVDRPAIMNFEVPDLMKQRTTVSDKLPEHYSKYRIPGTVVHIEEGPFGAFFKQELHTKDWIVGWLNFDIKEHTYLYPITKDPLLALYTGLEGNIPCELQGSAEKLMLPEKKFAFYYVPPMAFNRAEFAPAHYTAVYISFSPSFMQYFGNKYEAYKPLVEKQLRGEQEGEQKNLIPLGNEARDILLAMGTYRQAPALFEPYLHAQVLLLTAHYFNLLMGRHQVPKTVLDACDFIQCNLGEDIDTAFVARKAGTHKDALNKQFKEVYGKNVRQYITHVRLEEAEYRLLNTKELVWEIAAHANLTDASHLVRLIRGKHGITPEEFREKNR</sequence>
<dbReference type="Proteomes" id="UP000279089">
    <property type="component" value="Unassembled WGS sequence"/>
</dbReference>
<evidence type="ECO:0000256" key="1">
    <source>
        <dbReference type="ARBA" id="ARBA00023015"/>
    </source>
</evidence>
<accession>A0A3N4M6W0</accession>
<dbReference type="PANTHER" id="PTHR47893">
    <property type="entry name" value="REGULATORY PROTEIN PCHR"/>
    <property type="match status" value="1"/>
</dbReference>
<evidence type="ECO:0000256" key="2">
    <source>
        <dbReference type="ARBA" id="ARBA00023163"/>
    </source>
</evidence>